<dbReference type="SUPFAM" id="SSF48113">
    <property type="entry name" value="Heme-dependent peroxidases"/>
    <property type="match status" value="1"/>
</dbReference>
<dbReference type="PROSITE" id="PS00436">
    <property type="entry name" value="PEROXIDASE_2"/>
    <property type="match status" value="1"/>
</dbReference>
<keyword evidence="15" id="KW-0732">Signal</keyword>
<name>A0AAV6KDZ9_9ERIC</name>
<evidence type="ECO:0000313" key="17">
    <source>
        <dbReference type="EMBL" id="KAG5550735.1"/>
    </source>
</evidence>
<feature type="binding site" evidence="11">
    <location>
        <position position="38"/>
    </location>
    <ligand>
        <name>Ca(2+)</name>
        <dbReference type="ChEBI" id="CHEBI:29108"/>
        <label>1</label>
    </ligand>
</feature>
<organism evidence="17 18">
    <name type="scientific">Rhododendron griersonianum</name>
    <dbReference type="NCBI Taxonomy" id="479676"/>
    <lineage>
        <taxon>Eukaryota</taxon>
        <taxon>Viridiplantae</taxon>
        <taxon>Streptophyta</taxon>
        <taxon>Embryophyta</taxon>
        <taxon>Tracheophyta</taxon>
        <taxon>Spermatophyta</taxon>
        <taxon>Magnoliopsida</taxon>
        <taxon>eudicotyledons</taxon>
        <taxon>Gunneridae</taxon>
        <taxon>Pentapetalae</taxon>
        <taxon>asterids</taxon>
        <taxon>Ericales</taxon>
        <taxon>Ericaceae</taxon>
        <taxon>Ericoideae</taxon>
        <taxon>Rhodoreae</taxon>
        <taxon>Rhododendron</taxon>
    </lineage>
</organism>
<dbReference type="GO" id="GO:0020037">
    <property type="term" value="F:heme binding"/>
    <property type="evidence" value="ECO:0007669"/>
    <property type="project" value="InterPro"/>
</dbReference>
<keyword evidence="18" id="KW-1185">Reference proteome</keyword>
<comment type="similarity">
    <text evidence="14">Belongs to the peroxidase family.</text>
</comment>
<evidence type="ECO:0000256" key="15">
    <source>
        <dbReference type="SAM" id="SignalP"/>
    </source>
</evidence>
<evidence type="ECO:0000256" key="12">
    <source>
        <dbReference type="PIRSR" id="PIRSR600823-4"/>
    </source>
</evidence>
<feature type="domain" description="Plant heme peroxidase family profile" evidence="16">
    <location>
        <begin position="1"/>
        <end position="100"/>
    </location>
</feature>
<comment type="caution">
    <text evidence="17">The sequence shown here is derived from an EMBL/GenBank/DDBJ whole genome shotgun (WGS) entry which is preliminary data.</text>
</comment>
<keyword evidence="9" id="KW-0408">Iron</keyword>
<keyword evidence="5" id="KW-0349">Heme</keyword>
<keyword evidence="4" id="KW-0575">Peroxidase</keyword>
<evidence type="ECO:0000256" key="14">
    <source>
        <dbReference type="RuleBase" id="RU004241"/>
    </source>
</evidence>
<reference evidence="17" key="1">
    <citation type="submission" date="2020-08" db="EMBL/GenBank/DDBJ databases">
        <title>Plant Genome Project.</title>
        <authorList>
            <person name="Zhang R.-G."/>
        </authorList>
    </citation>
    <scope>NUCLEOTIDE SEQUENCE</scope>
    <source>
        <strain evidence="17">WSP0</strain>
        <tissue evidence="17">Leaf</tissue>
    </source>
</reference>
<dbReference type="Pfam" id="PF00141">
    <property type="entry name" value="peroxidase"/>
    <property type="match status" value="1"/>
</dbReference>
<feature type="chain" id="PRO_5043753351" description="peroxidase" evidence="15">
    <location>
        <begin position="26"/>
        <end position="100"/>
    </location>
</feature>
<feature type="site" description="Transition state stabilizer" evidence="12">
    <location>
        <position position="12"/>
    </location>
</feature>
<dbReference type="GO" id="GO:0046872">
    <property type="term" value="F:metal ion binding"/>
    <property type="evidence" value="ECO:0007669"/>
    <property type="project" value="UniProtKB-KW"/>
</dbReference>
<dbReference type="InterPro" id="IPR000823">
    <property type="entry name" value="Peroxidase_pln"/>
</dbReference>
<keyword evidence="6 11" id="KW-0479">Metal-binding</keyword>
<feature type="binding site" evidence="11">
    <location>
        <position position="24"/>
    </location>
    <ligand>
        <name>Ca(2+)</name>
        <dbReference type="ChEBI" id="CHEBI:29108"/>
        <label>1</label>
    </ligand>
</feature>
<feature type="binding site" evidence="11">
    <location>
        <position position="26"/>
    </location>
    <ligand>
        <name>Ca(2+)</name>
        <dbReference type="ChEBI" id="CHEBI:29108"/>
        <label>1</label>
    </ligand>
</feature>
<evidence type="ECO:0000256" key="9">
    <source>
        <dbReference type="ARBA" id="ARBA00023004"/>
    </source>
</evidence>
<feature type="active site" description="Proton acceptor" evidence="10">
    <location>
        <position position="16"/>
    </location>
</feature>
<dbReference type="GO" id="GO:0006979">
    <property type="term" value="P:response to oxidative stress"/>
    <property type="evidence" value="ECO:0007669"/>
    <property type="project" value="InterPro"/>
</dbReference>
<dbReference type="PRINTS" id="PR00461">
    <property type="entry name" value="PLPEROXIDASE"/>
</dbReference>
<evidence type="ECO:0000256" key="6">
    <source>
        <dbReference type="ARBA" id="ARBA00022723"/>
    </source>
</evidence>
<gene>
    <name evidence="17" type="ORF">RHGRI_015626</name>
</gene>
<evidence type="ECO:0000256" key="5">
    <source>
        <dbReference type="ARBA" id="ARBA00022617"/>
    </source>
</evidence>
<evidence type="ECO:0000256" key="3">
    <source>
        <dbReference type="ARBA" id="ARBA00012313"/>
    </source>
</evidence>
<evidence type="ECO:0000313" key="18">
    <source>
        <dbReference type="Proteomes" id="UP000823749"/>
    </source>
</evidence>
<evidence type="ECO:0000259" key="16">
    <source>
        <dbReference type="PROSITE" id="PS50873"/>
    </source>
</evidence>
<keyword evidence="7 11" id="KW-0106">Calcium</keyword>
<feature type="disulfide bond" evidence="13">
    <location>
        <begin position="18"/>
        <end position="23"/>
    </location>
</feature>
<proteinExistence type="inferred from homology"/>
<dbReference type="PANTHER" id="PTHR31388:SF126">
    <property type="entry name" value="PEROXIDASE"/>
    <property type="match status" value="1"/>
</dbReference>
<sequence length="100" mass="10847">MRQQRMGTSLLRLFFHDCFVQTCDGSILLDPAPNIDSEKIAVANANSVRGYDAIDRIRLELDKTCGGPVVSCADIVAVAARDSVVALGGPTWEVQLGRRD</sequence>
<evidence type="ECO:0000256" key="2">
    <source>
        <dbReference type="ARBA" id="ARBA00001970"/>
    </source>
</evidence>
<keyword evidence="13" id="KW-1015">Disulfide bond</keyword>
<dbReference type="InterPro" id="IPR002016">
    <property type="entry name" value="Haem_peroxidase"/>
</dbReference>
<dbReference type="AlphaFoldDB" id="A0AAV6KDZ9"/>
<comment type="catalytic activity">
    <reaction evidence="1">
        <text>2 a phenolic donor + H2O2 = 2 a phenolic radical donor + 2 H2O</text>
        <dbReference type="Rhea" id="RHEA:56136"/>
        <dbReference type="ChEBI" id="CHEBI:15377"/>
        <dbReference type="ChEBI" id="CHEBI:16240"/>
        <dbReference type="ChEBI" id="CHEBI:139520"/>
        <dbReference type="ChEBI" id="CHEBI:139521"/>
        <dbReference type="EC" id="1.11.1.7"/>
    </reaction>
</comment>
<keyword evidence="8" id="KW-0560">Oxidoreductase</keyword>
<evidence type="ECO:0000256" key="13">
    <source>
        <dbReference type="PIRSR" id="PIRSR600823-5"/>
    </source>
</evidence>
<comment type="cofactor">
    <cofactor evidence="2">
        <name>heme b</name>
        <dbReference type="ChEBI" id="CHEBI:60344"/>
    </cofactor>
</comment>
<feature type="binding site" evidence="11">
    <location>
        <position position="17"/>
    </location>
    <ligand>
        <name>Ca(2+)</name>
        <dbReference type="ChEBI" id="CHEBI:29108"/>
        <label>1</label>
    </ligand>
</feature>
<dbReference type="EC" id="1.11.1.7" evidence="3"/>
<dbReference type="Proteomes" id="UP000823749">
    <property type="component" value="Chromosome 5"/>
</dbReference>
<evidence type="ECO:0000256" key="10">
    <source>
        <dbReference type="PIRSR" id="PIRSR600823-1"/>
    </source>
</evidence>
<feature type="binding site" evidence="11">
    <location>
        <position position="20"/>
    </location>
    <ligand>
        <name>Ca(2+)</name>
        <dbReference type="ChEBI" id="CHEBI:29108"/>
        <label>1</label>
    </ligand>
</feature>
<dbReference type="PANTHER" id="PTHR31388">
    <property type="entry name" value="PEROXIDASE 72-RELATED"/>
    <property type="match status" value="1"/>
</dbReference>
<comment type="cofactor">
    <cofactor evidence="11">
        <name>Ca(2+)</name>
        <dbReference type="ChEBI" id="CHEBI:29108"/>
    </cofactor>
    <text evidence="11">Binds 2 calcium ions per subunit.</text>
</comment>
<evidence type="ECO:0000256" key="11">
    <source>
        <dbReference type="PIRSR" id="PIRSR600823-3"/>
    </source>
</evidence>
<dbReference type="GO" id="GO:0140825">
    <property type="term" value="F:lactoperoxidase activity"/>
    <property type="evidence" value="ECO:0007669"/>
    <property type="project" value="UniProtKB-EC"/>
</dbReference>
<dbReference type="PROSITE" id="PS50873">
    <property type="entry name" value="PEROXIDASE_4"/>
    <property type="match status" value="1"/>
</dbReference>
<dbReference type="EMBL" id="JACTNZ010000005">
    <property type="protein sequence ID" value="KAG5550735.1"/>
    <property type="molecule type" value="Genomic_DNA"/>
</dbReference>
<accession>A0AAV6KDZ9</accession>
<evidence type="ECO:0000256" key="8">
    <source>
        <dbReference type="ARBA" id="ARBA00023002"/>
    </source>
</evidence>
<evidence type="ECO:0000256" key="4">
    <source>
        <dbReference type="ARBA" id="ARBA00022559"/>
    </source>
</evidence>
<dbReference type="Gene3D" id="1.10.520.10">
    <property type="match status" value="1"/>
</dbReference>
<dbReference type="InterPro" id="IPR010255">
    <property type="entry name" value="Haem_peroxidase_sf"/>
</dbReference>
<dbReference type="InterPro" id="IPR019794">
    <property type="entry name" value="Peroxidases_AS"/>
</dbReference>
<dbReference type="PRINTS" id="PR00458">
    <property type="entry name" value="PEROXIDASE"/>
</dbReference>
<evidence type="ECO:0000256" key="7">
    <source>
        <dbReference type="ARBA" id="ARBA00022837"/>
    </source>
</evidence>
<evidence type="ECO:0000256" key="1">
    <source>
        <dbReference type="ARBA" id="ARBA00000189"/>
    </source>
</evidence>
<feature type="signal peptide" evidence="15">
    <location>
        <begin position="1"/>
        <end position="25"/>
    </location>
</feature>
<protein>
    <recommendedName>
        <fullName evidence="3">peroxidase</fullName>
        <ecNumber evidence="3">1.11.1.7</ecNumber>
    </recommendedName>
</protein>